<evidence type="ECO:0000259" key="1">
    <source>
        <dbReference type="PROSITE" id="PS50190"/>
    </source>
</evidence>
<dbReference type="GO" id="GO:0005085">
    <property type="term" value="F:guanyl-nucleotide exchange factor activity"/>
    <property type="evidence" value="ECO:0007669"/>
    <property type="project" value="InterPro"/>
</dbReference>
<dbReference type="GeneTree" id="ENSGT00940000158950"/>
<protein>
    <recommendedName>
        <fullName evidence="1">SEC7 domain-containing protein</fullName>
    </recommendedName>
</protein>
<dbReference type="AlphaFoldDB" id="A0A3B5BLS0"/>
<dbReference type="Gene3D" id="1.10.220.20">
    <property type="match status" value="1"/>
</dbReference>
<sequence length="138" mass="16327">MLQKRLLQKLRRPKRWTNQKTAQTLQRLKENNRPTVEQVGTFRSMSKRLSFRSLCSFNKKPKRGIQYLQDQGMLGSTAEDIAQFLHQEDRLDTTQVGEFLGENIKFNKEVMYCYVDHLDFCGRDFVSALRAFLEGFRE</sequence>
<dbReference type="SUPFAM" id="SSF48425">
    <property type="entry name" value="Sec7 domain"/>
    <property type="match status" value="1"/>
</dbReference>
<proteinExistence type="predicted"/>
<reference evidence="2" key="1">
    <citation type="submission" date="2023-09" db="UniProtKB">
        <authorList>
            <consortium name="Ensembl"/>
        </authorList>
    </citation>
    <scope>IDENTIFICATION</scope>
</reference>
<organism evidence="2">
    <name type="scientific">Stegastes partitus</name>
    <name type="common">bicolor damselfish</name>
    <dbReference type="NCBI Taxonomy" id="144197"/>
    <lineage>
        <taxon>Eukaryota</taxon>
        <taxon>Metazoa</taxon>
        <taxon>Chordata</taxon>
        <taxon>Craniata</taxon>
        <taxon>Vertebrata</taxon>
        <taxon>Euteleostomi</taxon>
        <taxon>Actinopterygii</taxon>
        <taxon>Neopterygii</taxon>
        <taxon>Teleostei</taxon>
        <taxon>Neoteleostei</taxon>
        <taxon>Acanthomorphata</taxon>
        <taxon>Ovalentaria</taxon>
        <taxon>Pomacentridae</taxon>
        <taxon>Stegastes</taxon>
    </lineage>
</organism>
<evidence type="ECO:0000313" key="2">
    <source>
        <dbReference type="Ensembl" id="ENSSPAP00000029477.1"/>
    </source>
</evidence>
<dbReference type="Pfam" id="PF01369">
    <property type="entry name" value="Sec7"/>
    <property type="match status" value="1"/>
</dbReference>
<dbReference type="STRING" id="144197.ENSSPAP00000029477"/>
<name>A0A3B5BLS0_9TELE</name>
<dbReference type="InterPro" id="IPR000904">
    <property type="entry name" value="Sec7_dom"/>
</dbReference>
<dbReference type="PANTHER" id="PTHR10663">
    <property type="entry name" value="GUANYL-NUCLEOTIDE EXCHANGE FACTOR"/>
    <property type="match status" value="1"/>
</dbReference>
<accession>A0A3B5BLS0</accession>
<dbReference type="PANTHER" id="PTHR10663:SF124">
    <property type="entry name" value="BREFELDIN A-INHIBITED GUANINE NUCLEOTIDE-EXCHANGE PROTEIN 2"/>
    <property type="match status" value="1"/>
</dbReference>
<feature type="domain" description="SEC7" evidence="1">
    <location>
        <begin position="26"/>
        <end position="137"/>
    </location>
</feature>
<dbReference type="PROSITE" id="PS50190">
    <property type="entry name" value="SEC7"/>
    <property type="match status" value="1"/>
</dbReference>
<dbReference type="GO" id="GO:0032012">
    <property type="term" value="P:regulation of ARF protein signal transduction"/>
    <property type="evidence" value="ECO:0007669"/>
    <property type="project" value="InterPro"/>
</dbReference>
<dbReference type="Ensembl" id="ENSSPAT00000029946.1">
    <property type="protein sequence ID" value="ENSSPAP00000029477.1"/>
    <property type="gene ID" value="ENSSPAG00000022164.1"/>
</dbReference>
<dbReference type="InterPro" id="IPR035999">
    <property type="entry name" value="Sec7_dom_sf"/>
</dbReference>
<dbReference type="FunFam" id="1.10.220.20:FF:000002">
    <property type="entry name" value="Brefeldin A-inhibited guanine nucleotide-exchange protein 1"/>
    <property type="match status" value="1"/>
</dbReference>